<gene>
    <name evidence="2" type="ORF">SteCoe_825</name>
</gene>
<dbReference type="AlphaFoldDB" id="A0A1R2D3F9"/>
<dbReference type="EMBL" id="MPUH01000008">
    <property type="protein sequence ID" value="OMJ95750.1"/>
    <property type="molecule type" value="Genomic_DNA"/>
</dbReference>
<dbReference type="Proteomes" id="UP000187209">
    <property type="component" value="Unassembled WGS sequence"/>
</dbReference>
<sequence>MNEQLKEYLENSKESRIRLRNKAKNYQKALNAEVDDIDINKKRIDFPTVSPKRFKEFKEEVHNDLKRIFIPEQNTPHVSKKYRALSDHKSMISSVYNLDSYVKKKISFLPPVRKSRDSSVVERLLSRRITEQNPEIQITPIIETPKKSVDSRFTVKKMLLIPVLKNTPNRLDV</sequence>
<protein>
    <submittedName>
        <fullName evidence="2">Uncharacterized protein</fullName>
    </submittedName>
</protein>
<keyword evidence="1" id="KW-0175">Coiled coil</keyword>
<name>A0A1R2D3F9_9CILI</name>
<evidence type="ECO:0000313" key="2">
    <source>
        <dbReference type="EMBL" id="OMJ95750.1"/>
    </source>
</evidence>
<feature type="coiled-coil region" evidence="1">
    <location>
        <begin position="2"/>
        <end position="29"/>
    </location>
</feature>
<keyword evidence="3" id="KW-1185">Reference proteome</keyword>
<reference evidence="2 3" key="1">
    <citation type="submission" date="2016-11" db="EMBL/GenBank/DDBJ databases">
        <title>The macronuclear genome of Stentor coeruleus: a giant cell with tiny introns.</title>
        <authorList>
            <person name="Slabodnick M."/>
            <person name="Ruby J.G."/>
            <person name="Reiff S.B."/>
            <person name="Swart E.C."/>
            <person name="Gosai S."/>
            <person name="Prabakaran S."/>
            <person name="Witkowska E."/>
            <person name="Larue G.E."/>
            <person name="Fisher S."/>
            <person name="Freeman R.M."/>
            <person name="Gunawardena J."/>
            <person name="Chu W."/>
            <person name="Stover N.A."/>
            <person name="Gregory B.D."/>
            <person name="Nowacki M."/>
            <person name="Derisi J."/>
            <person name="Roy S.W."/>
            <person name="Marshall W.F."/>
            <person name="Sood P."/>
        </authorList>
    </citation>
    <scope>NUCLEOTIDE SEQUENCE [LARGE SCALE GENOMIC DNA]</scope>
    <source>
        <strain evidence="2">WM001</strain>
    </source>
</reference>
<organism evidence="2 3">
    <name type="scientific">Stentor coeruleus</name>
    <dbReference type="NCBI Taxonomy" id="5963"/>
    <lineage>
        <taxon>Eukaryota</taxon>
        <taxon>Sar</taxon>
        <taxon>Alveolata</taxon>
        <taxon>Ciliophora</taxon>
        <taxon>Postciliodesmatophora</taxon>
        <taxon>Heterotrichea</taxon>
        <taxon>Heterotrichida</taxon>
        <taxon>Stentoridae</taxon>
        <taxon>Stentor</taxon>
    </lineage>
</organism>
<accession>A0A1R2D3F9</accession>
<evidence type="ECO:0000256" key="1">
    <source>
        <dbReference type="SAM" id="Coils"/>
    </source>
</evidence>
<comment type="caution">
    <text evidence="2">The sequence shown here is derived from an EMBL/GenBank/DDBJ whole genome shotgun (WGS) entry which is preliminary data.</text>
</comment>
<proteinExistence type="predicted"/>
<evidence type="ECO:0000313" key="3">
    <source>
        <dbReference type="Proteomes" id="UP000187209"/>
    </source>
</evidence>